<gene>
    <name evidence="3" type="ORF">FGO68_gene15049</name>
</gene>
<evidence type="ECO:0000313" key="3">
    <source>
        <dbReference type="EMBL" id="TNV82060.1"/>
    </source>
</evidence>
<keyword evidence="1" id="KW-0863">Zinc-finger</keyword>
<dbReference type="AlphaFoldDB" id="A0A8J8NXH2"/>
<evidence type="ECO:0000313" key="4">
    <source>
        <dbReference type="Proteomes" id="UP000785679"/>
    </source>
</evidence>
<evidence type="ECO:0000256" key="1">
    <source>
        <dbReference type="PROSITE-ProRule" id="PRU00175"/>
    </source>
</evidence>
<dbReference type="SUPFAM" id="SSF57850">
    <property type="entry name" value="RING/U-box"/>
    <property type="match status" value="1"/>
</dbReference>
<keyword evidence="1" id="KW-0479">Metal-binding</keyword>
<name>A0A8J8NXH2_HALGN</name>
<dbReference type="InterPro" id="IPR051728">
    <property type="entry name" value="RING-FYVE_E3_ubiquitin-ligase"/>
</dbReference>
<dbReference type="InterPro" id="IPR013083">
    <property type="entry name" value="Znf_RING/FYVE/PHD"/>
</dbReference>
<dbReference type="PANTHER" id="PTHR14879">
    <property type="entry name" value="CASPASE REGULATOR, RING FINGER DOMAIN-CONTAINING"/>
    <property type="match status" value="1"/>
</dbReference>
<keyword evidence="1" id="KW-0862">Zinc</keyword>
<accession>A0A8J8NXH2</accession>
<dbReference type="PANTHER" id="PTHR14879:SF5">
    <property type="entry name" value="RING-TYPE DOMAIN-CONTAINING PROTEIN"/>
    <property type="match status" value="1"/>
</dbReference>
<sequence length="69" mass="7533">MLTPLEGGAVRPTPNGFTPDACKICYEADADAAFIPCGHNFACVKCAQKCECCPVCRMLFDDIIKIYKN</sequence>
<organism evidence="3 4">
    <name type="scientific">Halteria grandinella</name>
    <dbReference type="NCBI Taxonomy" id="5974"/>
    <lineage>
        <taxon>Eukaryota</taxon>
        <taxon>Sar</taxon>
        <taxon>Alveolata</taxon>
        <taxon>Ciliophora</taxon>
        <taxon>Intramacronucleata</taxon>
        <taxon>Spirotrichea</taxon>
        <taxon>Stichotrichia</taxon>
        <taxon>Sporadotrichida</taxon>
        <taxon>Halteriidae</taxon>
        <taxon>Halteria</taxon>
    </lineage>
</organism>
<comment type="caution">
    <text evidence="3">The sequence shown here is derived from an EMBL/GenBank/DDBJ whole genome shotgun (WGS) entry which is preliminary data.</text>
</comment>
<dbReference type="OrthoDB" id="10251804at2759"/>
<dbReference type="Proteomes" id="UP000785679">
    <property type="component" value="Unassembled WGS sequence"/>
</dbReference>
<keyword evidence="4" id="KW-1185">Reference proteome</keyword>
<dbReference type="GO" id="GO:0008270">
    <property type="term" value="F:zinc ion binding"/>
    <property type="evidence" value="ECO:0007669"/>
    <property type="project" value="UniProtKB-KW"/>
</dbReference>
<dbReference type="EMBL" id="RRYP01005412">
    <property type="protein sequence ID" value="TNV82060.1"/>
    <property type="molecule type" value="Genomic_DNA"/>
</dbReference>
<feature type="domain" description="RING-type" evidence="2">
    <location>
        <begin position="22"/>
        <end position="57"/>
    </location>
</feature>
<dbReference type="InterPro" id="IPR001841">
    <property type="entry name" value="Znf_RING"/>
</dbReference>
<dbReference type="PROSITE" id="PS50089">
    <property type="entry name" value="ZF_RING_2"/>
    <property type="match status" value="1"/>
</dbReference>
<evidence type="ECO:0000259" key="2">
    <source>
        <dbReference type="PROSITE" id="PS50089"/>
    </source>
</evidence>
<protein>
    <recommendedName>
        <fullName evidence="2">RING-type domain-containing protein</fullName>
    </recommendedName>
</protein>
<dbReference type="Gene3D" id="3.30.40.10">
    <property type="entry name" value="Zinc/RING finger domain, C3HC4 (zinc finger)"/>
    <property type="match status" value="1"/>
</dbReference>
<reference evidence="3" key="1">
    <citation type="submission" date="2019-06" db="EMBL/GenBank/DDBJ databases">
        <authorList>
            <person name="Zheng W."/>
        </authorList>
    </citation>
    <scope>NUCLEOTIDE SEQUENCE</scope>
    <source>
        <strain evidence="3">QDHG01</strain>
    </source>
</reference>
<proteinExistence type="predicted"/>
<dbReference type="Pfam" id="PF13920">
    <property type="entry name" value="zf-C3HC4_3"/>
    <property type="match status" value="1"/>
</dbReference>